<proteinExistence type="predicted"/>
<gene>
    <name evidence="2" type="ORF">ACH5RR_026941</name>
</gene>
<dbReference type="EMBL" id="JBJUIK010000011">
    <property type="protein sequence ID" value="KAL3514224.1"/>
    <property type="molecule type" value="Genomic_DNA"/>
</dbReference>
<protein>
    <submittedName>
        <fullName evidence="2">Uncharacterized protein</fullName>
    </submittedName>
</protein>
<comment type="caution">
    <text evidence="2">The sequence shown here is derived from an EMBL/GenBank/DDBJ whole genome shotgun (WGS) entry which is preliminary data.</text>
</comment>
<reference evidence="2 3" key="1">
    <citation type="submission" date="2024-11" db="EMBL/GenBank/DDBJ databases">
        <title>A near-complete genome assembly of Cinchona calisaya.</title>
        <authorList>
            <person name="Lian D.C."/>
            <person name="Zhao X.W."/>
            <person name="Wei L."/>
        </authorList>
    </citation>
    <scope>NUCLEOTIDE SEQUENCE [LARGE SCALE GENOMIC DNA]</scope>
    <source>
        <tissue evidence="2">Nenye</tissue>
    </source>
</reference>
<dbReference type="PANTHER" id="PTHR33735:SF26">
    <property type="entry name" value="PTERIN-BINDING DOMAIN-CONTAINING PROTEIN"/>
    <property type="match status" value="1"/>
</dbReference>
<keyword evidence="1" id="KW-0175">Coiled coil</keyword>
<dbReference type="Proteomes" id="UP001630127">
    <property type="component" value="Unassembled WGS sequence"/>
</dbReference>
<keyword evidence="3" id="KW-1185">Reference proteome</keyword>
<dbReference type="AlphaFoldDB" id="A0ABD2Z5Z2"/>
<dbReference type="PANTHER" id="PTHR33735">
    <property type="entry name" value="EXPRESSED PROTEIN"/>
    <property type="match status" value="1"/>
</dbReference>
<organism evidence="2 3">
    <name type="scientific">Cinchona calisaya</name>
    <dbReference type="NCBI Taxonomy" id="153742"/>
    <lineage>
        <taxon>Eukaryota</taxon>
        <taxon>Viridiplantae</taxon>
        <taxon>Streptophyta</taxon>
        <taxon>Embryophyta</taxon>
        <taxon>Tracheophyta</taxon>
        <taxon>Spermatophyta</taxon>
        <taxon>Magnoliopsida</taxon>
        <taxon>eudicotyledons</taxon>
        <taxon>Gunneridae</taxon>
        <taxon>Pentapetalae</taxon>
        <taxon>asterids</taxon>
        <taxon>lamiids</taxon>
        <taxon>Gentianales</taxon>
        <taxon>Rubiaceae</taxon>
        <taxon>Cinchonoideae</taxon>
        <taxon>Cinchoneae</taxon>
        <taxon>Cinchona</taxon>
    </lineage>
</organism>
<name>A0ABD2Z5Z2_9GENT</name>
<evidence type="ECO:0000313" key="2">
    <source>
        <dbReference type="EMBL" id="KAL3514224.1"/>
    </source>
</evidence>
<sequence>MASSSFLSSNFTNLLDIKACKRSQSSVFRPLCGISKHEVGRSLGSSQYLIRTTSFKTAPIHKGSNKDFAIRSSSPLEAGGLFPFWPPTDSSWTTWLVGLVATIPIIVQRLLTLTKEVETVAETAEKVADSVENVAEDVEKLAEDVAEKLPEGSQLKNFVVFVENAAKETAKDAQLAQDFLDKVEEVDQQVQSIITIGSKATVKAARNYQD</sequence>
<feature type="coiled-coil region" evidence="1">
    <location>
        <begin position="121"/>
        <end position="148"/>
    </location>
</feature>
<accession>A0ABD2Z5Z2</accession>
<evidence type="ECO:0000256" key="1">
    <source>
        <dbReference type="SAM" id="Coils"/>
    </source>
</evidence>
<dbReference type="SUPFAM" id="SSF58104">
    <property type="entry name" value="Methyl-accepting chemotaxis protein (MCP) signaling domain"/>
    <property type="match status" value="1"/>
</dbReference>
<evidence type="ECO:0000313" key="3">
    <source>
        <dbReference type="Proteomes" id="UP001630127"/>
    </source>
</evidence>